<dbReference type="GO" id="GO:0016491">
    <property type="term" value="F:oxidoreductase activity"/>
    <property type="evidence" value="ECO:0007669"/>
    <property type="project" value="UniProtKB-KW"/>
</dbReference>
<evidence type="ECO:0000256" key="3">
    <source>
        <dbReference type="ARBA" id="ARBA00022833"/>
    </source>
</evidence>
<dbReference type="Gene3D" id="3.40.50.720">
    <property type="entry name" value="NAD(P)-binding Rossmann-like Domain"/>
    <property type="match status" value="1"/>
</dbReference>
<dbReference type="PANTHER" id="PTHR42813:SF2">
    <property type="entry name" value="DEHYDROGENASE, ZINC-CONTAINING, PUTATIVE (AFU_ORTHOLOGUE AFUA_2G02810)-RELATED"/>
    <property type="match status" value="1"/>
</dbReference>
<keyword evidence="2 5" id="KW-0479">Metal-binding</keyword>
<keyword evidence="3 5" id="KW-0862">Zinc</keyword>
<gene>
    <name evidence="8" type="ORF">NS355_02030</name>
</gene>
<dbReference type="PROSITE" id="PS00059">
    <property type="entry name" value="ADH_ZINC"/>
    <property type="match status" value="1"/>
</dbReference>
<dbReference type="OrthoDB" id="9773078at2"/>
<dbReference type="InterPro" id="IPR011032">
    <property type="entry name" value="GroES-like_sf"/>
</dbReference>
<evidence type="ECO:0000256" key="4">
    <source>
        <dbReference type="ARBA" id="ARBA00023002"/>
    </source>
</evidence>
<organism evidence="8 9">
    <name type="scientific">Sphingomonas yabuuchiae</name>
    <dbReference type="NCBI Taxonomy" id="172044"/>
    <lineage>
        <taxon>Bacteria</taxon>
        <taxon>Pseudomonadati</taxon>
        <taxon>Pseudomonadota</taxon>
        <taxon>Alphaproteobacteria</taxon>
        <taxon>Sphingomonadales</taxon>
        <taxon>Sphingomonadaceae</taxon>
        <taxon>Sphingomonas</taxon>
    </lineage>
</organism>
<evidence type="ECO:0000259" key="6">
    <source>
        <dbReference type="Pfam" id="PF00107"/>
    </source>
</evidence>
<protein>
    <submittedName>
        <fullName evidence="8">Alcohol dehydrogenase</fullName>
    </submittedName>
</protein>
<evidence type="ECO:0000259" key="7">
    <source>
        <dbReference type="Pfam" id="PF08240"/>
    </source>
</evidence>
<dbReference type="PANTHER" id="PTHR42813">
    <property type="entry name" value="ZINC-TYPE ALCOHOL DEHYDROGENASE-LIKE"/>
    <property type="match status" value="1"/>
</dbReference>
<dbReference type="EMBL" id="LDTF01000007">
    <property type="protein sequence ID" value="KTW00994.1"/>
    <property type="molecule type" value="Genomic_DNA"/>
</dbReference>
<evidence type="ECO:0000256" key="5">
    <source>
        <dbReference type="RuleBase" id="RU361277"/>
    </source>
</evidence>
<dbReference type="GO" id="GO:0008270">
    <property type="term" value="F:zinc ion binding"/>
    <property type="evidence" value="ECO:0007669"/>
    <property type="project" value="InterPro"/>
</dbReference>
<dbReference type="InterPro" id="IPR013154">
    <property type="entry name" value="ADH-like_N"/>
</dbReference>
<proteinExistence type="inferred from homology"/>
<dbReference type="PATRIC" id="fig|172044.3.peg.2669"/>
<dbReference type="InterPro" id="IPR013149">
    <property type="entry name" value="ADH-like_C"/>
</dbReference>
<dbReference type="InterPro" id="IPR002328">
    <property type="entry name" value="ADH_Zn_CS"/>
</dbReference>
<comment type="similarity">
    <text evidence="5">Belongs to the zinc-containing alcohol dehydrogenase family.</text>
</comment>
<comment type="caution">
    <text evidence="8">The sequence shown here is derived from an EMBL/GenBank/DDBJ whole genome shotgun (WGS) entry which is preliminary data.</text>
</comment>
<dbReference type="Gene3D" id="3.90.180.10">
    <property type="entry name" value="Medium-chain alcohol dehydrogenases, catalytic domain"/>
    <property type="match status" value="1"/>
</dbReference>
<dbReference type="InterPro" id="IPR036291">
    <property type="entry name" value="NAD(P)-bd_dom_sf"/>
</dbReference>
<dbReference type="AlphaFoldDB" id="A0A147IZF0"/>
<dbReference type="Pfam" id="PF08240">
    <property type="entry name" value="ADH_N"/>
    <property type="match status" value="1"/>
</dbReference>
<reference evidence="8 9" key="1">
    <citation type="journal article" date="2016" name="Front. Microbiol.">
        <title>Genomic Resource of Rice Seed Associated Bacteria.</title>
        <authorList>
            <person name="Midha S."/>
            <person name="Bansal K."/>
            <person name="Sharma S."/>
            <person name="Kumar N."/>
            <person name="Patil P.P."/>
            <person name="Chaudhry V."/>
            <person name="Patil P.B."/>
        </authorList>
    </citation>
    <scope>NUCLEOTIDE SEQUENCE [LARGE SCALE GENOMIC DNA]</scope>
    <source>
        <strain evidence="8 9">NS355</strain>
    </source>
</reference>
<dbReference type="RefSeq" id="WP_058744131.1">
    <property type="nucleotide sequence ID" value="NZ_LDTF01000007.1"/>
</dbReference>
<sequence>MKALTWHGKHDVRIDNVDDPEIVNPRDAIIKVTATAICGSDLHLYDGYIPTMQSGDILGHEFMGEVVETGSGSTLKKGQKVVVPFTIACGSCYHCGKHQYSGCENGNPADNQDIARELYGHPMAALFGYSHMTGGYAGGQAEYVRVPFSDTGPIVIPDGVEDEKVLFLSDILPTGWMAAENAEIEPGDTVAVWGCGPVGLFAVQSAFLMGAERVIAIDHFPHRLELARKFGAETINYEQTATYDALMQMTGGIGPDAVIDSVGLEAHGLFVDNAIDQIKASTFLGTDRIHAIRQAIIACRKGGRVSMPAVYGGFVDKFPLGAVMQKGLTLKTGQTHVQHYLPGLLDAIMEGKIDTTFLISHRMPLEQAPEGYRMFHDQQNEVTKIVLKPGQ</sequence>
<dbReference type="CDD" id="cd08283">
    <property type="entry name" value="FDH_like_1"/>
    <property type="match status" value="1"/>
</dbReference>
<dbReference type="Pfam" id="PF00107">
    <property type="entry name" value="ADH_zinc_N"/>
    <property type="match status" value="1"/>
</dbReference>
<accession>A0A147IZF0</accession>
<feature type="domain" description="Alcohol dehydrogenase-like C-terminal" evidence="6">
    <location>
        <begin position="197"/>
        <end position="267"/>
    </location>
</feature>
<name>A0A147IZF0_9SPHN</name>
<feature type="domain" description="Alcohol dehydrogenase-like N-terminal" evidence="7">
    <location>
        <begin position="25"/>
        <end position="151"/>
    </location>
</feature>
<dbReference type="SUPFAM" id="SSF50129">
    <property type="entry name" value="GroES-like"/>
    <property type="match status" value="1"/>
</dbReference>
<evidence type="ECO:0000313" key="9">
    <source>
        <dbReference type="Proteomes" id="UP000073923"/>
    </source>
</evidence>
<dbReference type="Proteomes" id="UP000073923">
    <property type="component" value="Unassembled WGS sequence"/>
</dbReference>
<comment type="cofactor">
    <cofactor evidence="1 5">
        <name>Zn(2+)</name>
        <dbReference type="ChEBI" id="CHEBI:29105"/>
    </cofactor>
</comment>
<dbReference type="SUPFAM" id="SSF51735">
    <property type="entry name" value="NAD(P)-binding Rossmann-fold domains"/>
    <property type="match status" value="1"/>
</dbReference>
<evidence type="ECO:0000256" key="2">
    <source>
        <dbReference type="ARBA" id="ARBA00022723"/>
    </source>
</evidence>
<evidence type="ECO:0000313" key="8">
    <source>
        <dbReference type="EMBL" id="KTW00994.1"/>
    </source>
</evidence>
<evidence type="ECO:0000256" key="1">
    <source>
        <dbReference type="ARBA" id="ARBA00001947"/>
    </source>
</evidence>
<keyword evidence="4" id="KW-0560">Oxidoreductase</keyword>